<dbReference type="GO" id="GO:0006537">
    <property type="term" value="P:glutamate biosynthetic process"/>
    <property type="evidence" value="ECO:0007669"/>
    <property type="project" value="InterPro"/>
</dbReference>
<comment type="caution">
    <text evidence="4">The sequence shown here is derived from an EMBL/GenBank/DDBJ whole genome shotgun (WGS) entry which is preliminary data.</text>
</comment>
<comment type="similarity">
    <text evidence="1 2">Belongs to the glutamate synthase family.</text>
</comment>
<name>A0AAW5HT72_9CORY</name>
<dbReference type="Pfam" id="PF01645">
    <property type="entry name" value="Glu_synthase"/>
    <property type="match status" value="1"/>
</dbReference>
<reference evidence="4 5" key="1">
    <citation type="submission" date="2021-01" db="EMBL/GenBank/DDBJ databases">
        <title>Identification and Characterization of Corynebacterium sp.</title>
        <authorList>
            <person name="Luo Q."/>
            <person name="Qu P."/>
            <person name="Chen Q."/>
        </authorList>
    </citation>
    <scope>NUCLEOTIDE SEQUENCE [LARGE SCALE GENOMIC DNA]</scope>
    <source>
        <strain evidence="4 5">MC-18</strain>
    </source>
</reference>
<dbReference type="RefSeq" id="WP_070362795.1">
    <property type="nucleotide sequence ID" value="NZ_JAEUWV010000003.1"/>
</dbReference>
<dbReference type="GO" id="GO:0015930">
    <property type="term" value="F:glutamate synthase activity"/>
    <property type="evidence" value="ECO:0007669"/>
    <property type="project" value="InterPro"/>
</dbReference>
<feature type="domain" description="Glutamate synthase" evidence="3">
    <location>
        <begin position="135"/>
        <end position="451"/>
    </location>
</feature>
<accession>A0AAW5HT72</accession>
<dbReference type="PANTHER" id="PTHR43819">
    <property type="entry name" value="ARCHAEAL-TYPE GLUTAMATE SYNTHASE [NADPH]"/>
    <property type="match status" value="1"/>
</dbReference>
<evidence type="ECO:0000259" key="3">
    <source>
        <dbReference type="Pfam" id="PF01645"/>
    </source>
</evidence>
<protein>
    <submittedName>
        <fullName evidence="4">FMN-binding glutamate synthase family protein</fullName>
    </submittedName>
</protein>
<dbReference type="InterPro" id="IPR027283">
    <property type="entry name" value="YerD"/>
</dbReference>
<evidence type="ECO:0000256" key="2">
    <source>
        <dbReference type="PIRNR" id="PIRNR006429"/>
    </source>
</evidence>
<dbReference type="SUPFAM" id="SSF51395">
    <property type="entry name" value="FMN-linked oxidoreductases"/>
    <property type="match status" value="1"/>
</dbReference>
<keyword evidence="5" id="KW-1185">Reference proteome</keyword>
<dbReference type="Proteomes" id="UP001205920">
    <property type="component" value="Unassembled WGS sequence"/>
</dbReference>
<gene>
    <name evidence="4" type="ORF">JMN37_04185</name>
</gene>
<evidence type="ECO:0000313" key="5">
    <source>
        <dbReference type="Proteomes" id="UP001205920"/>
    </source>
</evidence>
<dbReference type="PIRSF" id="PIRSF500060">
    <property type="entry name" value="UCP500060"/>
    <property type="match status" value="1"/>
</dbReference>
<dbReference type="CDD" id="cd02808">
    <property type="entry name" value="GltS_FMN"/>
    <property type="match status" value="1"/>
</dbReference>
<dbReference type="InterPro" id="IPR013785">
    <property type="entry name" value="Aldolase_TIM"/>
</dbReference>
<dbReference type="EMBL" id="JAEUWV010000003">
    <property type="protein sequence ID" value="MCO6394185.1"/>
    <property type="molecule type" value="Genomic_DNA"/>
</dbReference>
<dbReference type="Gene3D" id="3.20.20.70">
    <property type="entry name" value="Aldolase class I"/>
    <property type="match status" value="1"/>
</dbReference>
<dbReference type="InterPro" id="IPR002932">
    <property type="entry name" value="Glu_synthdom"/>
</dbReference>
<dbReference type="InterPro" id="IPR024188">
    <property type="entry name" value="GltB"/>
</dbReference>
<proteinExistence type="inferred from homology"/>
<sequence length="512" mass="55765">MAGKRNWAATASIAAALGVGTVAAVDLTQKKHSIRRIYPVLGRARWALEKIRPELQQYFIERDWDGRPFDRRTRSLIYSRAKGQTSTTAFGTQENVYEQGHRSLVHSMRPVDMPAEPPRVLIGGPQCSQPYSAALLNISAMSFGSLSGRAVEAMNKGAKLGGFYQDTGEGGLSPHHEKYGGDLVWEIGTGYFGARTPMGGFDADTFAEKAKRPQVKMTLLKLSQGAKPGLGGELPAAKATKEVAEIRGIEEGKAFTSPGAHSEFDTPIGLLHFIDQMRTLSGGKPVGFKLCIGSRREFLSVCKAMLETGILPDFIVVDGSEGGTGSAPKEFEDHVGLPLTEGLTFVNNALVGCGLRDKIKIGAAGKIAAGNDLVRRMVQGADFLLSARAMMMAVGCVQAMECHLGTCPAGVATQDPWRERGLDVEDKSMRVMRYQKATVSSALRLMAAMGVQDPKDLRPEMIRCNDDYGKPQTYRERYEWLRDGQLVDGDVPENWREDWESANAESFLAKGK</sequence>
<dbReference type="PANTHER" id="PTHR43819:SF1">
    <property type="entry name" value="ARCHAEAL-TYPE GLUTAMATE SYNTHASE [NADPH]"/>
    <property type="match status" value="1"/>
</dbReference>
<organism evidence="4 5">
    <name type="scientific">Corynebacterium lipophilum</name>
    <dbReference type="NCBI Taxonomy" id="2804918"/>
    <lineage>
        <taxon>Bacteria</taxon>
        <taxon>Bacillati</taxon>
        <taxon>Actinomycetota</taxon>
        <taxon>Actinomycetes</taxon>
        <taxon>Mycobacteriales</taxon>
        <taxon>Corynebacteriaceae</taxon>
        <taxon>Corynebacterium</taxon>
    </lineage>
</organism>
<dbReference type="PIRSF" id="PIRSF006429">
    <property type="entry name" value="GOGAT_lg_2"/>
    <property type="match status" value="1"/>
</dbReference>
<evidence type="ECO:0000313" key="4">
    <source>
        <dbReference type="EMBL" id="MCO6394185.1"/>
    </source>
</evidence>
<dbReference type="AlphaFoldDB" id="A0AAW5HT72"/>
<evidence type="ECO:0000256" key="1">
    <source>
        <dbReference type="ARBA" id="ARBA00009716"/>
    </source>
</evidence>